<keyword evidence="2" id="KW-1185">Reference proteome</keyword>
<comment type="caution">
    <text evidence="1">The sequence shown here is derived from an EMBL/GenBank/DDBJ whole genome shotgun (WGS) entry which is preliminary data.</text>
</comment>
<evidence type="ECO:0000313" key="2">
    <source>
        <dbReference type="Proteomes" id="UP000438760"/>
    </source>
</evidence>
<accession>A0A6I3LPV1</accession>
<gene>
    <name evidence="1" type="ORF">GJV76_15255</name>
</gene>
<dbReference type="EMBL" id="WMJX01000089">
    <property type="protein sequence ID" value="MTG99456.1"/>
    <property type="molecule type" value="Genomic_DNA"/>
</dbReference>
<reference evidence="1 2" key="1">
    <citation type="submission" date="2019-11" db="EMBL/GenBank/DDBJ databases">
        <title>Genome of Strain BIT-d1.</title>
        <authorList>
            <person name="Yang Y."/>
        </authorList>
    </citation>
    <scope>NUCLEOTIDE SEQUENCE [LARGE SCALE GENOMIC DNA]</scope>
    <source>
        <strain evidence="1 2">BIT-d1</strain>
    </source>
</reference>
<name>A0A6I3LPV1_9FLAO</name>
<protein>
    <submittedName>
        <fullName evidence="1">Uncharacterized protein</fullName>
    </submittedName>
</protein>
<dbReference type="OrthoDB" id="1427975at2"/>
<sequence>MMRLEDIDHSLYVQDDVNGEHIYYLDPELTKPYTGVIYNKWRGKIESEAEFIDGLKNGLEHVYNEEEELILISECRGNIEFGISKEFEKGYLTSVSINYNGRLVKYLEIGHNYEIINVQKFYYDVTKGDKIPEGDKIITKMSYERLPKYIRILLELSDKELVEYEFKKDNPYLRPPYNI</sequence>
<evidence type="ECO:0000313" key="1">
    <source>
        <dbReference type="EMBL" id="MTG99456.1"/>
    </source>
</evidence>
<organism evidence="1 2">
    <name type="scientific">Myroides albus</name>
    <dbReference type="NCBI Taxonomy" id="2562892"/>
    <lineage>
        <taxon>Bacteria</taxon>
        <taxon>Pseudomonadati</taxon>
        <taxon>Bacteroidota</taxon>
        <taxon>Flavobacteriia</taxon>
        <taxon>Flavobacteriales</taxon>
        <taxon>Flavobacteriaceae</taxon>
        <taxon>Myroides</taxon>
    </lineage>
</organism>
<dbReference type="AlphaFoldDB" id="A0A6I3LPV1"/>
<proteinExistence type="predicted"/>
<dbReference type="Proteomes" id="UP000438760">
    <property type="component" value="Unassembled WGS sequence"/>
</dbReference>
<dbReference type="RefSeq" id="WP_155093443.1">
    <property type="nucleotide sequence ID" value="NZ_WMJX01000089.1"/>
</dbReference>